<feature type="binding site" evidence="6">
    <location>
        <begin position="123"/>
        <end position="124"/>
    </location>
    <ligand>
        <name>S-adenosyl-L-methionine</name>
        <dbReference type="ChEBI" id="CHEBI:59789"/>
    </ligand>
</feature>
<comment type="similarity">
    <text evidence="6">Belongs to the methyltransferase superfamily. RNA methyltransferase RsmG family.</text>
</comment>
<reference evidence="7 8" key="1">
    <citation type="submission" date="2020-08" db="EMBL/GenBank/DDBJ databases">
        <title>Genomic Encyclopedia of Type Strains, Phase IV (KMG-IV): sequencing the most valuable type-strain genomes for metagenomic binning, comparative biology and taxonomic classification.</title>
        <authorList>
            <person name="Goeker M."/>
        </authorList>
    </citation>
    <scope>NUCLEOTIDE SEQUENCE [LARGE SCALE GENOMIC DNA]</scope>
    <source>
        <strain evidence="7 8">DSM 27203</strain>
    </source>
</reference>
<dbReference type="InterPro" id="IPR029063">
    <property type="entry name" value="SAM-dependent_MTases_sf"/>
</dbReference>
<keyword evidence="5 6" id="KW-0949">S-adenosyl-L-methionine</keyword>
<keyword evidence="3 6" id="KW-0489">Methyltransferase</keyword>
<dbReference type="GO" id="GO:0005829">
    <property type="term" value="C:cytosol"/>
    <property type="evidence" value="ECO:0007669"/>
    <property type="project" value="TreeGrafter"/>
</dbReference>
<organism evidence="7 8">
    <name type="scientific">Stakelama sediminis</name>
    <dbReference type="NCBI Taxonomy" id="463200"/>
    <lineage>
        <taxon>Bacteria</taxon>
        <taxon>Pseudomonadati</taxon>
        <taxon>Pseudomonadota</taxon>
        <taxon>Alphaproteobacteria</taxon>
        <taxon>Sphingomonadales</taxon>
        <taxon>Sphingomonadaceae</taxon>
        <taxon>Stakelama</taxon>
    </lineage>
</organism>
<dbReference type="SUPFAM" id="SSF53335">
    <property type="entry name" value="S-adenosyl-L-methionine-dependent methyltransferases"/>
    <property type="match status" value="1"/>
</dbReference>
<dbReference type="EC" id="2.1.1.170" evidence="6"/>
<evidence type="ECO:0000313" key="8">
    <source>
        <dbReference type="Proteomes" id="UP000554342"/>
    </source>
</evidence>
<name>A0A840Z238_9SPHN</name>
<dbReference type="EMBL" id="JACIJI010000006">
    <property type="protein sequence ID" value="MBB5719827.1"/>
    <property type="molecule type" value="Genomic_DNA"/>
</dbReference>
<feature type="binding site" evidence="6">
    <location>
        <position position="73"/>
    </location>
    <ligand>
        <name>S-adenosyl-L-methionine</name>
        <dbReference type="ChEBI" id="CHEBI:59789"/>
    </ligand>
</feature>
<dbReference type="InterPro" id="IPR003682">
    <property type="entry name" value="rRNA_ssu_MeTfrase_G"/>
</dbReference>
<dbReference type="Pfam" id="PF02527">
    <property type="entry name" value="GidB"/>
    <property type="match status" value="1"/>
</dbReference>
<sequence>MTEHEARQWIIDRFGVSRETQIERFCALVLEESNRQNLIAQSTIPEIWARHIVDSAQLIGLAPDSDGEWLDIGSGAGFPGIVVAILRDAPIRMIEPRKRRVDFLASACETLGLRHVSIDPVKVEKVMLQRPAAIISARAVAALPKLFSAGAHLADKNSCWLLPKGQSVHSEVEEARKSWQGVFHVEQSLTNSDSAIVVAREVRSR</sequence>
<dbReference type="PANTHER" id="PTHR31760:SF0">
    <property type="entry name" value="S-ADENOSYL-L-METHIONINE-DEPENDENT METHYLTRANSFERASES SUPERFAMILY PROTEIN"/>
    <property type="match status" value="1"/>
</dbReference>
<comment type="caution">
    <text evidence="7">The sequence shown here is derived from an EMBL/GenBank/DDBJ whole genome shotgun (WGS) entry which is preliminary data.</text>
</comment>
<proteinExistence type="inferred from homology"/>
<keyword evidence="1 6" id="KW-0963">Cytoplasm</keyword>
<comment type="catalytic activity">
    <reaction evidence="6">
        <text>guanosine(527) in 16S rRNA + S-adenosyl-L-methionine = N(7)-methylguanosine(527) in 16S rRNA + S-adenosyl-L-homocysteine</text>
        <dbReference type="Rhea" id="RHEA:42732"/>
        <dbReference type="Rhea" id="RHEA-COMP:10209"/>
        <dbReference type="Rhea" id="RHEA-COMP:10210"/>
        <dbReference type="ChEBI" id="CHEBI:57856"/>
        <dbReference type="ChEBI" id="CHEBI:59789"/>
        <dbReference type="ChEBI" id="CHEBI:74269"/>
        <dbReference type="ChEBI" id="CHEBI:74480"/>
        <dbReference type="EC" id="2.1.1.170"/>
    </reaction>
</comment>
<keyword evidence="2 6" id="KW-0698">rRNA processing</keyword>
<evidence type="ECO:0000256" key="5">
    <source>
        <dbReference type="ARBA" id="ARBA00022691"/>
    </source>
</evidence>
<evidence type="ECO:0000256" key="1">
    <source>
        <dbReference type="ARBA" id="ARBA00022490"/>
    </source>
</evidence>
<dbReference type="RefSeq" id="WP_184005109.1">
    <property type="nucleotide sequence ID" value="NZ_BAABIF010000006.1"/>
</dbReference>
<evidence type="ECO:0000256" key="2">
    <source>
        <dbReference type="ARBA" id="ARBA00022552"/>
    </source>
</evidence>
<feature type="binding site" evidence="6">
    <location>
        <position position="78"/>
    </location>
    <ligand>
        <name>S-adenosyl-L-methionine</name>
        <dbReference type="ChEBI" id="CHEBI:59789"/>
    </ligand>
</feature>
<evidence type="ECO:0000256" key="4">
    <source>
        <dbReference type="ARBA" id="ARBA00022679"/>
    </source>
</evidence>
<dbReference type="PANTHER" id="PTHR31760">
    <property type="entry name" value="S-ADENOSYL-L-METHIONINE-DEPENDENT METHYLTRANSFERASES SUPERFAMILY PROTEIN"/>
    <property type="match status" value="1"/>
</dbReference>
<evidence type="ECO:0000256" key="6">
    <source>
        <dbReference type="HAMAP-Rule" id="MF_00074"/>
    </source>
</evidence>
<gene>
    <name evidence="6" type="primary">rsmG</name>
    <name evidence="7" type="ORF">FHR23_002783</name>
</gene>
<protein>
    <recommendedName>
        <fullName evidence="6">Ribosomal RNA small subunit methyltransferase G</fullName>
        <ecNumber evidence="6">2.1.1.170</ecNumber>
    </recommendedName>
    <alternativeName>
        <fullName evidence="6">16S rRNA 7-methylguanosine methyltransferase</fullName>
        <shortName evidence="6">16S rRNA m7G methyltransferase</shortName>
    </alternativeName>
</protein>
<accession>A0A840Z238</accession>
<dbReference type="GO" id="GO:0070043">
    <property type="term" value="F:rRNA (guanine-N7-)-methyltransferase activity"/>
    <property type="evidence" value="ECO:0007669"/>
    <property type="project" value="UniProtKB-UniRule"/>
</dbReference>
<dbReference type="AlphaFoldDB" id="A0A840Z238"/>
<feature type="binding site" evidence="6">
    <location>
        <position position="138"/>
    </location>
    <ligand>
        <name>S-adenosyl-L-methionine</name>
        <dbReference type="ChEBI" id="CHEBI:59789"/>
    </ligand>
</feature>
<dbReference type="PIRSF" id="PIRSF003078">
    <property type="entry name" value="GidB"/>
    <property type="match status" value="1"/>
</dbReference>
<keyword evidence="8" id="KW-1185">Reference proteome</keyword>
<dbReference type="HAMAP" id="MF_00074">
    <property type="entry name" value="16SrRNA_methyltr_G"/>
    <property type="match status" value="1"/>
</dbReference>
<comment type="caution">
    <text evidence="6">Lacks conserved residue(s) required for the propagation of feature annotation.</text>
</comment>
<comment type="function">
    <text evidence="6">Specifically methylates the N7 position of guanine in position 527 of 16S rRNA.</text>
</comment>
<comment type="subcellular location">
    <subcellularLocation>
        <location evidence="6">Cytoplasm</location>
    </subcellularLocation>
</comment>
<evidence type="ECO:0000256" key="3">
    <source>
        <dbReference type="ARBA" id="ARBA00022603"/>
    </source>
</evidence>
<dbReference type="Gene3D" id="3.40.50.150">
    <property type="entry name" value="Vaccinia Virus protein VP39"/>
    <property type="match status" value="1"/>
</dbReference>
<dbReference type="NCBIfam" id="TIGR00138">
    <property type="entry name" value="rsmG_gidB"/>
    <property type="match status" value="1"/>
</dbReference>
<dbReference type="Proteomes" id="UP000554342">
    <property type="component" value="Unassembled WGS sequence"/>
</dbReference>
<keyword evidence="4 6" id="KW-0808">Transferase</keyword>
<evidence type="ECO:0000313" key="7">
    <source>
        <dbReference type="EMBL" id="MBB5719827.1"/>
    </source>
</evidence>